<keyword evidence="2" id="KW-1185">Reference proteome</keyword>
<organism evidence="1 2">
    <name type="scientific">Avena sativa</name>
    <name type="common">Oat</name>
    <dbReference type="NCBI Taxonomy" id="4498"/>
    <lineage>
        <taxon>Eukaryota</taxon>
        <taxon>Viridiplantae</taxon>
        <taxon>Streptophyta</taxon>
        <taxon>Embryophyta</taxon>
        <taxon>Tracheophyta</taxon>
        <taxon>Spermatophyta</taxon>
        <taxon>Magnoliopsida</taxon>
        <taxon>Liliopsida</taxon>
        <taxon>Poales</taxon>
        <taxon>Poaceae</taxon>
        <taxon>BOP clade</taxon>
        <taxon>Pooideae</taxon>
        <taxon>Poodae</taxon>
        <taxon>Poeae</taxon>
        <taxon>Poeae Chloroplast Group 1 (Aveneae type)</taxon>
        <taxon>Aveninae</taxon>
        <taxon>Avena</taxon>
    </lineage>
</organism>
<dbReference type="Proteomes" id="UP001732700">
    <property type="component" value="Chromosome 1A"/>
</dbReference>
<sequence>MASAMAELEAAIAALPAKKQRLRESYDRLVANAPIPIPFTWDDINTHISSLQSSIAVRFLKLQSLQATAPTTTDPVEQRGSEDRKPYPEHHVRGDGEEAERANGACSDLNAEEGGDHGRAEEVTDASPDQADDDGEAIESENAKEAATAASPYRSNGELKEKVPVPDFAGGAEEAVRRDLVAACLSMDTSSLADVLYWRNKRCFRARRQFLPALLGAAEPHALVVGAVRAFLLRTEPKNDTHWENCVLFVLHAGNLNHKPSVGTLEQANRLARDWKEMVGKPESCRDLGRLALWGLLRFLVSYNITLEFHAHEIINHLANLPRTKKESCIELCTCLGLIPTMTDSVNHLIENGQELDAIRLACVLNLTDKYPPLSIMNEYVDKAKKTAREILSMESDSSESLNQAMTKQVNALILSWRAVDEYGIESVHRNSIKAEITRLLHEYAHKRQSLSDASSPSLDEEQQEQCQQELEILEAQLREKQKTEAQELQPEPEKEQQQQQVKQQEAPGQEWGGRNSGEKGQGRKRKRNHYRQRRQMAREARQHRFHKLPRLSHAYAHSTYNAGPGIRDQGGQRFSGIRGGPARYRGTYDRSQPRPAYRPDDVTGSAELKI</sequence>
<evidence type="ECO:0000313" key="1">
    <source>
        <dbReference type="EnsemblPlants" id="AVESA.00010b.r2.1AG0008560.1.CDS"/>
    </source>
</evidence>
<protein>
    <submittedName>
        <fullName evidence="1">Uncharacterized protein</fullName>
    </submittedName>
</protein>
<dbReference type="EnsemblPlants" id="AVESA.00010b.r2.1AG0008560.1">
    <property type="protein sequence ID" value="AVESA.00010b.r2.1AG0008560.1.CDS"/>
    <property type="gene ID" value="AVESA.00010b.r2.1AG0008560"/>
</dbReference>
<reference evidence="1" key="2">
    <citation type="submission" date="2025-09" db="UniProtKB">
        <authorList>
            <consortium name="EnsemblPlants"/>
        </authorList>
    </citation>
    <scope>IDENTIFICATION</scope>
</reference>
<evidence type="ECO:0000313" key="2">
    <source>
        <dbReference type="Proteomes" id="UP001732700"/>
    </source>
</evidence>
<name>A0ACD5T872_AVESA</name>
<accession>A0ACD5T872</accession>
<reference evidence="1" key="1">
    <citation type="submission" date="2021-05" db="EMBL/GenBank/DDBJ databases">
        <authorList>
            <person name="Scholz U."/>
            <person name="Mascher M."/>
            <person name="Fiebig A."/>
        </authorList>
    </citation>
    <scope>NUCLEOTIDE SEQUENCE [LARGE SCALE GENOMIC DNA]</scope>
</reference>
<proteinExistence type="predicted"/>